<accession>A0A3B0SGT3</accession>
<proteinExistence type="predicted"/>
<reference evidence="1" key="1">
    <citation type="submission" date="2018-06" db="EMBL/GenBank/DDBJ databases">
        <authorList>
            <person name="Zhirakovskaya E."/>
        </authorList>
    </citation>
    <scope>NUCLEOTIDE SEQUENCE</scope>
</reference>
<sequence>MIWCEDHGDLAFYGGEAEGRAQISLMEPGDLVYFDLNEDNDLRLAVNPRLVATDEYPTLMQDLKETGREIASASRVKPNLRCVSRLAGGYSDRS</sequence>
<organism evidence="1">
    <name type="scientific">hydrothermal vent metagenome</name>
    <dbReference type="NCBI Taxonomy" id="652676"/>
    <lineage>
        <taxon>unclassified sequences</taxon>
        <taxon>metagenomes</taxon>
        <taxon>ecological metagenomes</taxon>
    </lineage>
</organism>
<name>A0A3B0SGT3_9ZZZZ</name>
<dbReference type="AlphaFoldDB" id="A0A3B0SGT3"/>
<dbReference type="EMBL" id="UOEG01000262">
    <property type="protein sequence ID" value="VAW03550.1"/>
    <property type="molecule type" value="Genomic_DNA"/>
</dbReference>
<evidence type="ECO:0000313" key="1">
    <source>
        <dbReference type="EMBL" id="VAW03550.1"/>
    </source>
</evidence>
<protein>
    <submittedName>
        <fullName evidence="1">Uncharacterized protein</fullName>
    </submittedName>
</protein>
<gene>
    <name evidence="1" type="ORF">MNBD_ALPHA07-1816</name>
</gene>